<name>A0A3D9DI75_9FLAO</name>
<dbReference type="AlphaFoldDB" id="A0A3D9DI75"/>
<comment type="caution">
    <text evidence="1">The sequence shown here is derived from an EMBL/GenBank/DDBJ whole genome shotgun (WGS) entry which is preliminary data.</text>
</comment>
<protein>
    <recommendedName>
        <fullName evidence="3">RHS repeat-associated core domain-containing protein</fullName>
    </recommendedName>
</protein>
<proteinExistence type="predicted"/>
<dbReference type="NCBIfam" id="TIGR03696">
    <property type="entry name" value="Rhs_assc_core"/>
    <property type="match status" value="1"/>
</dbReference>
<reference evidence="1 2" key="1">
    <citation type="journal article" date="2010" name="Syst. Appl. Microbiol.">
        <title>Four new species of Chryseobacterium from the rhizosphere of coastal sand dune plants, Chryseobacterium elymi sp. nov., Chryseobacterium hagamense sp. nov., Chryseobacterium lathyri sp. nov. and Chryseobacterium rhizosphaerae sp. nov.</title>
        <authorList>
            <person name="Cho S.H."/>
            <person name="Lee K.S."/>
            <person name="Shin D.S."/>
            <person name="Han J.H."/>
            <person name="Park K.S."/>
            <person name="Lee C.H."/>
            <person name="Park K.H."/>
            <person name="Kim S.B."/>
        </authorList>
    </citation>
    <scope>NUCLEOTIDE SEQUENCE [LARGE SCALE GENOMIC DNA]</scope>
    <source>
        <strain evidence="1 2">KCTC 22547</strain>
    </source>
</reference>
<evidence type="ECO:0008006" key="3">
    <source>
        <dbReference type="Google" id="ProtNLM"/>
    </source>
</evidence>
<dbReference type="OrthoDB" id="2972467at2"/>
<organism evidence="1 2">
    <name type="scientific">Chryseobacterium elymi</name>
    <dbReference type="NCBI Taxonomy" id="395936"/>
    <lineage>
        <taxon>Bacteria</taxon>
        <taxon>Pseudomonadati</taxon>
        <taxon>Bacteroidota</taxon>
        <taxon>Flavobacteriia</taxon>
        <taxon>Flavobacteriales</taxon>
        <taxon>Weeksellaceae</taxon>
        <taxon>Chryseobacterium group</taxon>
        <taxon>Chryseobacterium</taxon>
    </lineage>
</organism>
<evidence type="ECO:0000313" key="1">
    <source>
        <dbReference type="EMBL" id="REC77636.1"/>
    </source>
</evidence>
<dbReference type="Proteomes" id="UP000257030">
    <property type="component" value="Unassembled WGS sequence"/>
</dbReference>
<dbReference type="SUPFAM" id="SSF55486">
    <property type="entry name" value="Metalloproteases ('zincins'), catalytic domain"/>
    <property type="match status" value="1"/>
</dbReference>
<gene>
    <name evidence="1" type="ORF">DRF60_11695</name>
</gene>
<dbReference type="GO" id="GO:0008237">
    <property type="term" value="F:metallopeptidase activity"/>
    <property type="evidence" value="ECO:0007669"/>
    <property type="project" value="InterPro"/>
</dbReference>
<dbReference type="Gene3D" id="2.180.10.10">
    <property type="entry name" value="RHS repeat-associated core"/>
    <property type="match status" value="1"/>
</dbReference>
<dbReference type="Gene3D" id="3.40.390.10">
    <property type="entry name" value="Collagenase (Catalytic Domain)"/>
    <property type="match status" value="1"/>
</dbReference>
<evidence type="ECO:0000313" key="2">
    <source>
        <dbReference type="Proteomes" id="UP000257030"/>
    </source>
</evidence>
<dbReference type="InterPro" id="IPR024079">
    <property type="entry name" value="MetalloPept_cat_dom_sf"/>
</dbReference>
<keyword evidence="2" id="KW-1185">Reference proteome</keyword>
<dbReference type="InterPro" id="IPR022385">
    <property type="entry name" value="Rhs_assc_core"/>
</dbReference>
<sequence length="316" mass="35885">MYKNQNIYSYKDQLENVRVSFGRTSSGNLEIVDSNDYYPFGMNQLKSGNAYFGAGSYKNYKFQEQELQETGFYSFKWRNYMPDVGRFFNVDPLSEKYAYQSHYNFSENRVVDGRELEGLEWSGIHYKNLDGNENIQYSVDFKVLNNSSIMTQDDVKIRTAELVKTMENIYSGVDSEGVSLSTKVNNIEFVNSVSAGDYYIDFVDKIEGASSPLTMGKVNNIGNSQSNRIQIMSILGSETGEVASHEFGHTVGLRHDIDPANPPHIKQSMKFVNLMTSDTNGKTLTKEQFSEIKKNVPITTKVETENNQSISPFNQD</sequence>
<accession>A0A3D9DI75</accession>
<dbReference type="EMBL" id="QNUH01000008">
    <property type="protein sequence ID" value="REC77636.1"/>
    <property type="molecule type" value="Genomic_DNA"/>
</dbReference>
<dbReference type="RefSeq" id="WP_116012239.1">
    <property type="nucleotide sequence ID" value="NZ_QNUH01000008.1"/>
</dbReference>